<evidence type="ECO:0000256" key="2">
    <source>
        <dbReference type="ARBA" id="ARBA00023125"/>
    </source>
</evidence>
<protein>
    <submittedName>
        <fullName evidence="4">Response regulator containing a CheY-like receiver domain and an HTH DNA-binding domain protein</fullName>
    </submittedName>
</protein>
<keyword evidence="3" id="KW-0804">Transcription</keyword>
<proteinExistence type="predicted"/>
<name>A0A1Y0TBY4_MYCIT</name>
<dbReference type="Gene3D" id="1.10.10.10">
    <property type="entry name" value="Winged helix-like DNA-binding domain superfamily/Winged helix DNA-binding domain"/>
    <property type="match status" value="1"/>
</dbReference>
<evidence type="ECO:0000313" key="5">
    <source>
        <dbReference type="Proteomes" id="UP000198286"/>
    </source>
</evidence>
<dbReference type="PANTHER" id="PTHR44688:SF16">
    <property type="entry name" value="DNA-BINDING TRANSCRIPTIONAL ACTIVATOR DEVR_DOSR"/>
    <property type="match status" value="1"/>
</dbReference>
<dbReference type="Gene3D" id="3.40.50.300">
    <property type="entry name" value="P-loop containing nucleotide triphosphate hydrolases"/>
    <property type="match status" value="1"/>
</dbReference>
<accession>A0A1Y0TBY4</accession>
<evidence type="ECO:0000313" key="4">
    <source>
        <dbReference type="EMBL" id="ASL15642.1"/>
    </source>
</evidence>
<organism evidence="4 5">
    <name type="scientific">Mycobacterium intracellulare subsp. chimaera</name>
    <dbReference type="NCBI Taxonomy" id="222805"/>
    <lineage>
        <taxon>Bacteria</taxon>
        <taxon>Bacillati</taxon>
        <taxon>Actinomycetota</taxon>
        <taxon>Actinomycetes</taxon>
        <taxon>Mycobacteriales</taxon>
        <taxon>Mycobacteriaceae</taxon>
        <taxon>Mycobacterium</taxon>
        <taxon>Mycobacterium avium complex (MAC)</taxon>
    </lineage>
</organism>
<dbReference type="PROSITE" id="PS50043">
    <property type="entry name" value="HTH_LUXR_2"/>
    <property type="match status" value="1"/>
</dbReference>
<dbReference type="CDD" id="cd06170">
    <property type="entry name" value="LuxR_C_like"/>
    <property type="match status" value="1"/>
</dbReference>
<dbReference type="PRINTS" id="PR00038">
    <property type="entry name" value="HTHLUXR"/>
</dbReference>
<dbReference type="Proteomes" id="UP000198286">
    <property type="component" value="Chromosome"/>
</dbReference>
<keyword evidence="2 4" id="KW-0238">DNA-binding</keyword>
<dbReference type="GO" id="GO:0006355">
    <property type="term" value="P:regulation of DNA-templated transcription"/>
    <property type="evidence" value="ECO:0007669"/>
    <property type="project" value="InterPro"/>
</dbReference>
<dbReference type="Pfam" id="PF00196">
    <property type="entry name" value="GerE"/>
    <property type="match status" value="1"/>
</dbReference>
<dbReference type="EMBL" id="CP015267">
    <property type="protein sequence ID" value="ASL15642.1"/>
    <property type="molecule type" value="Genomic_DNA"/>
</dbReference>
<keyword evidence="1" id="KW-0805">Transcription regulation</keyword>
<evidence type="ECO:0000256" key="1">
    <source>
        <dbReference type="ARBA" id="ARBA00023015"/>
    </source>
</evidence>
<dbReference type="InterPro" id="IPR036388">
    <property type="entry name" value="WH-like_DNA-bd_sf"/>
</dbReference>
<dbReference type="InterPro" id="IPR000792">
    <property type="entry name" value="Tscrpt_reg_LuxR_C"/>
</dbReference>
<dbReference type="AlphaFoldDB" id="A0A1Y0TBY4"/>
<dbReference type="PROSITE" id="PS00622">
    <property type="entry name" value="HTH_LUXR_1"/>
    <property type="match status" value="1"/>
</dbReference>
<dbReference type="SUPFAM" id="SSF46894">
    <property type="entry name" value="C-terminal effector domain of the bipartite response regulators"/>
    <property type="match status" value="1"/>
</dbReference>
<dbReference type="GO" id="GO:0003677">
    <property type="term" value="F:DNA binding"/>
    <property type="evidence" value="ECO:0007669"/>
    <property type="project" value="UniProtKB-KW"/>
</dbReference>
<gene>
    <name evidence="4" type="ORF">MYCOZU2_03254</name>
</gene>
<reference evidence="4 5" key="1">
    <citation type="journal article" date="2017" name="Lancet Infect. Dis.">
        <title>Global outbreak of severe Mycobacterium chimaera disease after cardiac surgery: a molecular epidemiological study.</title>
        <authorList>
            <person name="van Ingen J."/>
            <person name="Kohl T."/>
            <person name="Kranzer K."/>
            <person name="Hasse B."/>
            <person name="Keller P."/>
            <person name="Szafranska A."/>
            <person name="Hillemann D."/>
            <person name="Chand M."/>
            <person name="Schreiber P."/>
            <person name="Sommerstein R."/>
            <person name="Berger C."/>
            <person name="Genoni M."/>
            <person name="Ruegg C."/>
            <person name="Troillet N."/>
            <person name="Widmer A.F."/>
            <person name="Becker S.L."/>
            <person name="Herrmann M."/>
            <person name="Eckmanns T."/>
            <person name="Haller S."/>
            <person name="Hoeller C."/>
            <person name="Debast S.B."/>
            <person name="Wolfhagen M.J."/>
            <person name="Hopman J."/>
            <person name="Kluytmans J."/>
            <person name="Langelaar M."/>
            <person name="Notermans D.W."/>
            <person name="ten Oever J."/>
            <person name="van den Barselaar P."/>
            <person name="Vonk A.B.A."/>
            <person name="Vos M.C."/>
            <person name="Ahmed N."/>
            <person name="Brown T."/>
            <person name="Crook D."/>
            <person name="Lamagni T."/>
            <person name="Phin N."/>
            <person name="Smith E.G."/>
            <person name="Zambon M."/>
            <person name="Serr A."/>
            <person name="Goetting T."/>
            <person name="Ebner W."/>
            <person name="Thuermer A."/>
            <person name="Utpatel C."/>
            <person name="Sproer C."/>
            <person name="Bunk B."/>
            <person name="Nubel U."/>
            <person name="Bloemberg G."/>
            <person name="Bottger E."/>
            <person name="Niemann S."/>
            <person name="Wagner D."/>
            <person name="Sax H."/>
        </authorList>
    </citation>
    <scope>NUCLEOTIDE SEQUENCE [LARGE SCALE GENOMIC DNA]</scope>
    <source>
        <strain evidence="4 5">ZUERICH-2</strain>
    </source>
</reference>
<sequence>MRLRWPLTGRAEEMRLIEAVLWDPDPCGMVIHGSAGIGKSRIAREALSFAASKGCETHWAVATSSSQKIPLGAFAHWAGSAVGDTLQLVGSVIESLIAASGGSQVVIGVDDVSLLDDASTFVLHQIVQRRAAKLILTLRDGEPISAGTRELWKVAQFGRLDLRPLSPEETTELLLATLGGRLDPDAVRRLWNLTCGNVLYLRNIVEQEIADGRLVEQHGRWCWVGDPVVPPDLAELIESRIGALPAPVNDVVDVLAVGEPIELGSLTRITDPAAVEEADVRGLLTLDQVDGRVEVRVAHPLYAEVRKRRAAPTRLRRLRGLVAAELATAGRADVRAVVRRAVLSLDSDLEPDADLLTRAAPGAVWLMDLPLADRLADAAIRAGGGPEANFLRAYVLSSLSRGEEADAVLADMPTSELADGERARLANLRATNRLFTLADPQGAKRLIDDATRAIPAQARSCINAFLTVYWAAMGRPYAAREASKGVVLEQLSDVAARFIAWARTVAAGDAGRTSEAAVAANTGYPVAVRGFVIITDAHVGALLLAGQIPEARAAAEWLRQRASNVSGPGHLQSAPVAARAALGAGRLDAACALLEPVIDTLAASGERNGWVYRCQIPHTIALAMRGSTGDAVAALARLEQQRHPGWRYLDYEYELARAWVAACQGAVSNAIAMTLSAAGIASANGQFAAEVMCLQTAVQFGDDSSAPRLRELETIVEGPRAGVAARFAEALHVGDAAVLAWVSQEFERMGDRVAAMDATAHAAIAYRRQDKRGSALACSTRAEAFAQQCGGASTPALRQAAERVPVTGREREIVMLLGEGLSNREIAARLTLSVRTVENHIYNAMGKTGTASRDDLAALMRPRIAKPR</sequence>
<dbReference type="SMART" id="SM00421">
    <property type="entry name" value="HTH_LUXR"/>
    <property type="match status" value="1"/>
</dbReference>
<dbReference type="PANTHER" id="PTHR44688">
    <property type="entry name" value="DNA-BINDING TRANSCRIPTIONAL ACTIVATOR DEVR_DOSR"/>
    <property type="match status" value="1"/>
</dbReference>
<dbReference type="InterPro" id="IPR027417">
    <property type="entry name" value="P-loop_NTPase"/>
</dbReference>
<dbReference type="InterPro" id="IPR016032">
    <property type="entry name" value="Sig_transdc_resp-reg_C-effctor"/>
</dbReference>
<dbReference type="SUPFAM" id="SSF52540">
    <property type="entry name" value="P-loop containing nucleoside triphosphate hydrolases"/>
    <property type="match status" value="1"/>
</dbReference>
<evidence type="ECO:0000256" key="3">
    <source>
        <dbReference type="ARBA" id="ARBA00023163"/>
    </source>
</evidence>